<accession>A0A7G2CKJ1</accession>
<evidence type="ECO:0000256" key="2">
    <source>
        <dbReference type="ARBA" id="ARBA00023134"/>
    </source>
</evidence>
<proteinExistence type="predicted"/>
<dbReference type="Gene3D" id="3.40.50.300">
    <property type="entry name" value="P-loop containing nucleotide triphosphate hydrolases"/>
    <property type="match status" value="1"/>
</dbReference>
<evidence type="ECO:0000313" key="3">
    <source>
        <dbReference type="EMBL" id="CAD2220388.1"/>
    </source>
</evidence>
<dbReference type="Pfam" id="PF00071">
    <property type="entry name" value="Ras"/>
    <property type="match status" value="2"/>
</dbReference>
<reference evidence="3 4" key="1">
    <citation type="submission" date="2020-08" db="EMBL/GenBank/DDBJ databases">
        <authorList>
            <person name="Newling K."/>
            <person name="Davey J."/>
            <person name="Forrester S."/>
        </authorList>
    </citation>
    <scope>NUCLEOTIDE SEQUENCE [LARGE SCALE GENOMIC DNA]</scope>
    <source>
        <strain evidence="4">Crithidia deanei Carvalho (ATCC PRA-265)</strain>
    </source>
</reference>
<dbReference type="GO" id="GO:0005525">
    <property type="term" value="F:GTP binding"/>
    <property type="evidence" value="ECO:0007669"/>
    <property type="project" value="UniProtKB-KW"/>
</dbReference>
<dbReference type="AlphaFoldDB" id="A0A7G2CKJ1"/>
<dbReference type="InterPro" id="IPR050227">
    <property type="entry name" value="Rab"/>
</dbReference>
<dbReference type="FunFam" id="3.40.50.300:FF:001447">
    <property type="entry name" value="Ras-related protein Rab-1B"/>
    <property type="match status" value="1"/>
</dbReference>
<dbReference type="SMART" id="SM00174">
    <property type="entry name" value="RHO"/>
    <property type="match status" value="1"/>
</dbReference>
<dbReference type="VEuPathDB" id="TriTrypDB:ADEAN_000790600"/>
<dbReference type="NCBIfam" id="TIGR00231">
    <property type="entry name" value="small_GTP"/>
    <property type="match status" value="1"/>
</dbReference>
<name>A0A7G2CKJ1_9TRYP</name>
<dbReference type="GO" id="GO:0003924">
    <property type="term" value="F:GTPase activity"/>
    <property type="evidence" value="ECO:0007669"/>
    <property type="project" value="InterPro"/>
</dbReference>
<dbReference type="SMART" id="SM00173">
    <property type="entry name" value="RAS"/>
    <property type="match status" value="1"/>
</dbReference>
<gene>
    <name evidence="3" type="ORF">ADEAN_000790600</name>
</gene>
<dbReference type="PROSITE" id="PS51419">
    <property type="entry name" value="RAB"/>
    <property type="match status" value="1"/>
</dbReference>
<keyword evidence="4" id="KW-1185">Reference proteome</keyword>
<dbReference type="GO" id="GO:0016301">
    <property type="term" value="F:kinase activity"/>
    <property type="evidence" value="ECO:0007669"/>
    <property type="project" value="UniProtKB-KW"/>
</dbReference>
<dbReference type="SUPFAM" id="SSF52540">
    <property type="entry name" value="P-loop containing nucleoside triphosphate hydrolases"/>
    <property type="match status" value="1"/>
</dbReference>
<dbReference type="InterPro" id="IPR027417">
    <property type="entry name" value="P-loop_NTPase"/>
</dbReference>
<dbReference type="PROSITE" id="PS51420">
    <property type="entry name" value="RHO"/>
    <property type="match status" value="1"/>
</dbReference>
<dbReference type="InterPro" id="IPR005225">
    <property type="entry name" value="Small_GTP-bd"/>
</dbReference>
<keyword evidence="2" id="KW-0342">GTP-binding</keyword>
<keyword evidence="3" id="KW-0808">Transferase</keyword>
<keyword evidence="3" id="KW-0418">Kinase</keyword>
<organism evidence="3 4">
    <name type="scientific">Angomonas deanei</name>
    <dbReference type="NCBI Taxonomy" id="59799"/>
    <lineage>
        <taxon>Eukaryota</taxon>
        <taxon>Discoba</taxon>
        <taxon>Euglenozoa</taxon>
        <taxon>Kinetoplastea</taxon>
        <taxon>Metakinetoplastina</taxon>
        <taxon>Trypanosomatida</taxon>
        <taxon>Trypanosomatidae</taxon>
        <taxon>Strigomonadinae</taxon>
        <taxon>Angomonas</taxon>
    </lineage>
</organism>
<dbReference type="EMBL" id="LR877161">
    <property type="protein sequence ID" value="CAD2220388.1"/>
    <property type="molecule type" value="Genomic_DNA"/>
</dbReference>
<dbReference type="InterPro" id="IPR001806">
    <property type="entry name" value="Small_GTPase"/>
</dbReference>
<dbReference type="PANTHER" id="PTHR47977">
    <property type="entry name" value="RAS-RELATED PROTEIN RAB"/>
    <property type="match status" value="1"/>
</dbReference>
<dbReference type="Proteomes" id="UP000515908">
    <property type="component" value="Chromosome 17"/>
</dbReference>
<dbReference type="PROSITE" id="PS51421">
    <property type="entry name" value="RAS"/>
    <property type="match status" value="1"/>
</dbReference>
<sequence length="233" mass="26192">MQPPATLDYPRIKVLFVGDATVGKSCLIKRFCEGRFVNKYIPTIGIDYGVKKIDINPKKYTDLTHQNNNNNNNNLPLQVRVNFWDVAGSAECFEIRNEFYAATQGIILVYDVTSRDSFDHLQQWWEELLDYIPLLNNNNNNRRPSGPSATASTAAGKMVDNNNKAAPPVIVLLGNKCDSSNNNAKRAVSEEEGKKWAAAHGGIPYYDVSASEEKNVAESLEYVFYNVLARFFM</sequence>
<dbReference type="PRINTS" id="PR00449">
    <property type="entry name" value="RASTRNSFRMNG"/>
</dbReference>
<protein>
    <submittedName>
        <fullName evidence="3">ADP-ribosylation factor family/Ras of Complex, Roc, domain of DAPkinase/Ras family, putative</fullName>
    </submittedName>
</protein>
<dbReference type="SMART" id="SM00175">
    <property type="entry name" value="RAB"/>
    <property type="match status" value="1"/>
</dbReference>
<keyword evidence="1" id="KW-0547">Nucleotide-binding</keyword>
<evidence type="ECO:0000313" key="4">
    <source>
        <dbReference type="Proteomes" id="UP000515908"/>
    </source>
</evidence>
<evidence type="ECO:0000256" key="1">
    <source>
        <dbReference type="ARBA" id="ARBA00022741"/>
    </source>
</evidence>